<keyword evidence="1" id="KW-0812">Transmembrane</keyword>
<evidence type="ECO:0000313" key="3">
    <source>
        <dbReference type="Proteomes" id="UP000185491"/>
    </source>
</evidence>
<feature type="transmembrane region" description="Helical" evidence="1">
    <location>
        <begin position="6"/>
        <end position="25"/>
    </location>
</feature>
<dbReference type="EMBL" id="CP009249">
    <property type="protein sequence ID" value="APT93470.1"/>
    <property type="molecule type" value="Genomic_DNA"/>
</dbReference>
<keyword evidence="1" id="KW-1133">Transmembrane helix</keyword>
<name>A0A1L7D5S8_9CORY</name>
<dbReference type="GO" id="GO:0016740">
    <property type="term" value="F:transferase activity"/>
    <property type="evidence" value="ECO:0007669"/>
    <property type="project" value="UniProtKB-KW"/>
</dbReference>
<proteinExistence type="predicted"/>
<dbReference type="Proteomes" id="UP000185491">
    <property type="component" value="Chromosome"/>
</dbReference>
<keyword evidence="3" id="KW-1185">Reference proteome</keyword>
<protein>
    <submittedName>
        <fullName evidence="2">Glycosyltransferase</fullName>
    </submittedName>
</protein>
<dbReference type="OrthoDB" id="4422850at2"/>
<reference evidence="2 3" key="1">
    <citation type="submission" date="2014-08" db="EMBL/GenBank/DDBJ databases">
        <title>Complete genome sequence of Corynebacterium phocae M408/89/1(T)(=DSM 44612(T)), isolated from the common seal (Phoca vitulina).</title>
        <authorList>
            <person name="Ruckert C."/>
            <person name="Albersmeier A."/>
            <person name="Winkler A."/>
            <person name="Kalinowski J."/>
        </authorList>
    </citation>
    <scope>NUCLEOTIDE SEQUENCE [LARGE SCALE GENOMIC DNA]</scope>
    <source>
        <strain evidence="2 3">M408/89/1</strain>
    </source>
</reference>
<gene>
    <name evidence="2" type="ORF">CPHO_11855</name>
</gene>
<dbReference type="STRING" id="161895.CPHO_11855"/>
<sequence length="65" mass="6845">MTVTIVGIVSITLGFICVMSAYYSFQKAGESGSRRPALVLGLLGFLFLTIIPASTAVFFAATHGM</sequence>
<dbReference type="KEGG" id="cpho:CPHO_11855"/>
<accession>A0A1L7D5S8</accession>
<dbReference type="AlphaFoldDB" id="A0A1L7D5S8"/>
<organism evidence="2 3">
    <name type="scientific">Corynebacterium phocae</name>
    <dbReference type="NCBI Taxonomy" id="161895"/>
    <lineage>
        <taxon>Bacteria</taxon>
        <taxon>Bacillati</taxon>
        <taxon>Actinomycetota</taxon>
        <taxon>Actinomycetes</taxon>
        <taxon>Mycobacteriales</taxon>
        <taxon>Corynebacteriaceae</taxon>
        <taxon>Corynebacterium</taxon>
    </lineage>
</organism>
<dbReference type="RefSeq" id="WP_075736092.1">
    <property type="nucleotide sequence ID" value="NZ_CP009249.1"/>
</dbReference>
<keyword evidence="1" id="KW-0472">Membrane</keyword>
<keyword evidence="2" id="KW-0808">Transferase</keyword>
<evidence type="ECO:0000256" key="1">
    <source>
        <dbReference type="SAM" id="Phobius"/>
    </source>
</evidence>
<evidence type="ECO:0000313" key="2">
    <source>
        <dbReference type="EMBL" id="APT93470.1"/>
    </source>
</evidence>
<feature type="transmembrane region" description="Helical" evidence="1">
    <location>
        <begin position="37"/>
        <end position="61"/>
    </location>
</feature>